<reference evidence="2 3" key="1">
    <citation type="submission" date="2018-11" db="EMBL/GenBank/DDBJ databases">
        <title>Genome assembly of Steccherinum ochraceum LE-BIN_3174, the white-rot fungus of the Steccherinaceae family (The Residual Polyporoid clade, Polyporales, Basidiomycota).</title>
        <authorList>
            <person name="Fedorova T.V."/>
            <person name="Glazunova O.A."/>
            <person name="Landesman E.O."/>
            <person name="Moiseenko K.V."/>
            <person name="Psurtseva N.V."/>
            <person name="Savinova O.S."/>
            <person name="Shakhova N.V."/>
            <person name="Tyazhelova T.V."/>
            <person name="Vasina D.V."/>
        </authorList>
    </citation>
    <scope>NUCLEOTIDE SEQUENCE [LARGE SCALE GENOMIC DNA]</scope>
    <source>
        <strain evidence="2 3">LE-BIN_3174</strain>
    </source>
</reference>
<feature type="region of interest" description="Disordered" evidence="1">
    <location>
        <begin position="358"/>
        <end position="426"/>
    </location>
</feature>
<organism evidence="2 3">
    <name type="scientific">Steccherinum ochraceum</name>
    <dbReference type="NCBI Taxonomy" id="92696"/>
    <lineage>
        <taxon>Eukaryota</taxon>
        <taxon>Fungi</taxon>
        <taxon>Dikarya</taxon>
        <taxon>Basidiomycota</taxon>
        <taxon>Agaricomycotina</taxon>
        <taxon>Agaricomycetes</taxon>
        <taxon>Polyporales</taxon>
        <taxon>Steccherinaceae</taxon>
        <taxon>Steccherinum</taxon>
    </lineage>
</organism>
<dbReference type="AlphaFoldDB" id="A0A4R0RWC0"/>
<dbReference type="EMBL" id="RWJN01000071">
    <property type="protein sequence ID" value="TCD68268.1"/>
    <property type="molecule type" value="Genomic_DNA"/>
</dbReference>
<feature type="compositionally biased region" description="Polar residues" evidence="1">
    <location>
        <begin position="361"/>
        <end position="377"/>
    </location>
</feature>
<feature type="region of interest" description="Disordered" evidence="1">
    <location>
        <begin position="142"/>
        <end position="224"/>
    </location>
</feature>
<name>A0A4R0RWC0_9APHY</name>
<feature type="compositionally biased region" description="Basic and acidic residues" evidence="1">
    <location>
        <begin position="148"/>
        <end position="159"/>
    </location>
</feature>
<evidence type="ECO:0000313" key="2">
    <source>
        <dbReference type="EMBL" id="TCD68268.1"/>
    </source>
</evidence>
<feature type="region of interest" description="Disordered" evidence="1">
    <location>
        <begin position="566"/>
        <end position="605"/>
    </location>
</feature>
<protein>
    <submittedName>
        <fullName evidence="2">Uncharacterized protein</fullName>
    </submittedName>
</protein>
<evidence type="ECO:0000313" key="3">
    <source>
        <dbReference type="Proteomes" id="UP000292702"/>
    </source>
</evidence>
<dbReference type="OrthoDB" id="5582146at2759"/>
<sequence>MTSPNGAPLYLATPGSPEYLQSILHKTGEIHPDLPLDPVILQSILLCLVAGRYHETYGQCSQTHARSKNLILRTKEEDVGMVLNIVAMILNTVFGFSTHKSKIKAPPIAKGSGRRYRAAQSAAQQHPEAFLRSLFFREPKPSPLIRELATERDRRDSGSKKSTRRPGKRSSTLASPIEHPHEGSYSAPPTVSHQTDTTDDSFLESSTLASSRRQLGTPASTMRNRPNVLRMQTEPSPLMSVFAPSLAAARPSSAGRGSHVSSNAVLPKALVMSGVEYANMPSQRALMQVLSERQLTLQGDQECQEPSGETWNLPEDFICVYVCSSDPHERPEILSGLVDKFSLSVEINVSSSTRLAYGSHRGSQASTPMSSPFQSPISLPAPRSPLNPTVNLPSNEPTPPTRTPFIRSGSSLPSHARSPSSTSPPVITFTDLAQLRALASPMPIAPPGADQTRYDMITQFAQAHTSIHPSLNAYLSDLFSATRHHPELDGSLLTLQARRDADDLVRAFRVIGGDTLGTELVETSANRAPSLRHTSSTDSYDRVSRMDVESIGWSKEDRDILMSFESPHPEVRVQEPEPDTPRPNGNGHFTPAQFGSDSQTRAASSLPLPPAEEVWDVSEVDIARIFPRVVSHRLSVRRGPDDEILGGVMFPAVPHDMQRLEARTSVVMVGEQPSPFTRRTVKEVLVGILADV</sequence>
<proteinExistence type="predicted"/>
<feature type="compositionally biased region" description="Low complexity" evidence="1">
    <location>
        <begin position="408"/>
        <end position="425"/>
    </location>
</feature>
<feature type="compositionally biased region" description="Polar residues" evidence="1">
    <location>
        <begin position="593"/>
        <end position="603"/>
    </location>
</feature>
<accession>A0A4R0RWC0</accession>
<keyword evidence="3" id="KW-1185">Reference proteome</keyword>
<feature type="compositionally biased region" description="Polar residues" evidence="1">
    <location>
        <begin position="203"/>
        <end position="224"/>
    </location>
</feature>
<feature type="compositionally biased region" description="Polar residues" evidence="1">
    <location>
        <begin position="386"/>
        <end position="395"/>
    </location>
</feature>
<dbReference type="Proteomes" id="UP000292702">
    <property type="component" value="Unassembled WGS sequence"/>
</dbReference>
<comment type="caution">
    <text evidence="2">The sequence shown here is derived from an EMBL/GenBank/DDBJ whole genome shotgun (WGS) entry which is preliminary data.</text>
</comment>
<dbReference type="STRING" id="92696.A0A4R0RWC0"/>
<gene>
    <name evidence="2" type="ORF">EIP91_011234</name>
</gene>
<evidence type="ECO:0000256" key="1">
    <source>
        <dbReference type="SAM" id="MobiDB-lite"/>
    </source>
</evidence>